<keyword evidence="2 3" id="KW-1005">Bacterial flagellum biogenesis</keyword>
<dbReference type="InterPro" id="IPR005648">
    <property type="entry name" value="FlgD"/>
</dbReference>
<gene>
    <name evidence="4" type="ordered locus">Clocl_1959</name>
</gene>
<dbReference type="OrthoDB" id="280334at2"/>
<evidence type="ECO:0000256" key="1">
    <source>
        <dbReference type="ARBA" id="ARBA00010577"/>
    </source>
</evidence>
<dbReference type="Pfam" id="PF03963">
    <property type="entry name" value="FlgD"/>
    <property type="match status" value="1"/>
</dbReference>
<comment type="similarity">
    <text evidence="1 3">Belongs to the FlgD family.</text>
</comment>
<protein>
    <recommendedName>
        <fullName evidence="3">Basal-body rod modification protein FlgD</fullName>
    </recommendedName>
</protein>
<sequence>MSIDSVNYQKTIEQIIDETTGNKKTKRNTGELGKDEFMNLLVTQLQYQDPLNPQDDTQFIAQMAQFSALEQMQNLNASYSATKAFGMIGKLISANVSGDSGGTNSIVGEVTSVKMKSGKAYVVVNGTDISVDDVVEVAEATSEFNLSNLSEYTGLIGYDCRGYVYDPDTRAIVGVSGVVKEVTKGAYENYAVMDGVSVNIFAVNGIYNSGNSTYIEKYLSNNKGMEVSVIVSDDSGNEVPVKAILNDFSISENGKIKAVLDSVKVPVDSIVSIKAARAESDTEGNDDIADDIPTADI</sequence>
<accession>G8LVH2</accession>
<dbReference type="RefSeq" id="WP_014255142.1">
    <property type="nucleotide sequence ID" value="NC_016627.1"/>
</dbReference>
<comment type="function">
    <text evidence="3">Required for flagellar hook formation. May act as a scaffolding protein.</text>
</comment>
<name>G8LVH2_ACECE</name>
<evidence type="ECO:0000256" key="2">
    <source>
        <dbReference type="ARBA" id="ARBA00022795"/>
    </source>
</evidence>
<organism evidence="4 5">
    <name type="scientific">Acetivibrio clariflavus (strain DSM 19732 / NBRC 101661 / EBR45)</name>
    <name type="common">Clostridium clariflavum</name>
    <dbReference type="NCBI Taxonomy" id="720554"/>
    <lineage>
        <taxon>Bacteria</taxon>
        <taxon>Bacillati</taxon>
        <taxon>Bacillota</taxon>
        <taxon>Clostridia</taxon>
        <taxon>Eubacteriales</taxon>
        <taxon>Oscillospiraceae</taxon>
        <taxon>Acetivibrio</taxon>
    </lineage>
</organism>
<dbReference type="EMBL" id="CP003065">
    <property type="protein sequence ID" value="AEV68561.1"/>
    <property type="molecule type" value="Genomic_DNA"/>
</dbReference>
<keyword evidence="4" id="KW-0282">Flagellum</keyword>
<dbReference type="AlphaFoldDB" id="G8LVH2"/>
<evidence type="ECO:0000256" key="3">
    <source>
        <dbReference type="RuleBase" id="RU362076"/>
    </source>
</evidence>
<dbReference type="Proteomes" id="UP000005435">
    <property type="component" value="Chromosome"/>
</dbReference>
<evidence type="ECO:0000313" key="4">
    <source>
        <dbReference type="EMBL" id="AEV68561.1"/>
    </source>
</evidence>
<evidence type="ECO:0000313" key="5">
    <source>
        <dbReference type="Proteomes" id="UP000005435"/>
    </source>
</evidence>
<dbReference type="GO" id="GO:0044781">
    <property type="term" value="P:bacterial-type flagellum organization"/>
    <property type="evidence" value="ECO:0007669"/>
    <property type="project" value="UniProtKB-UniRule"/>
</dbReference>
<dbReference type="HOGENOM" id="CLU_975586_0_0_9"/>
<reference evidence="5" key="1">
    <citation type="submission" date="2011-12" db="EMBL/GenBank/DDBJ databases">
        <title>Complete sequence of Clostridium clariflavum DSM 19732.</title>
        <authorList>
            <consortium name="US DOE Joint Genome Institute"/>
            <person name="Lucas S."/>
            <person name="Han J."/>
            <person name="Lapidus A."/>
            <person name="Cheng J.-F."/>
            <person name="Goodwin L."/>
            <person name="Pitluck S."/>
            <person name="Peters L."/>
            <person name="Teshima H."/>
            <person name="Detter J.C."/>
            <person name="Han C."/>
            <person name="Tapia R."/>
            <person name="Land M."/>
            <person name="Hauser L."/>
            <person name="Kyrpides N."/>
            <person name="Ivanova N."/>
            <person name="Pagani I."/>
            <person name="Kitzmiller T."/>
            <person name="Lynd L."/>
            <person name="Izquierdo J."/>
            <person name="Woyke T."/>
        </authorList>
    </citation>
    <scope>NUCLEOTIDE SEQUENCE [LARGE SCALE GENOMIC DNA]</scope>
    <source>
        <strain evidence="5">DSM 19732 / NBRC 101661 / EBR45</strain>
    </source>
</reference>
<proteinExistence type="inferred from homology"/>
<dbReference type="KEGG" id="ccl:Clocl_1959"/>
<reference evidence="4 5" key="2">
    <citation type="journal article" date="2012" name="Stand. Genomic Sci.">
        <title>Complete Genome Sequence of Clostridium clariflavum DSM 19732.</title>
        <authorList>
            <person name="Izquierdo J.A."/>
            <person name="Goodwin L."/>
            <person name="Davenport K.W."/>
            <person name="Teshima H."/>
            <person name="Bruce D."/>
            <person name="Detter C."/>
            <person name="Tapia R."/>
            <person name="Han S."/>
            <person name="Land M."/>
            <person name="Hauser L."/>
            <person name="Jeffries C.D."/>
            <person name="Han J."/>
            <person name="Pitluck S."/>
            <person name="Nolan M."/>
            <person name="Chen A."/>
            <person name="Huntemann M."/>
            <person name="Mavromatis K."/>
            <person name="Mikhailova N."/>
            <person name="Liolios K."/>
            <person name="Woyke T."/>
            <person name="Lynd L.R."/>
        </authorList>
    </citation>
    <scope>NUCLEOTIDE SEQUENCE [LARGE SCALE GENOMIC DNA]</scope>
    <source>
        <strain evidence="5">DSM 19732 / NBRC 101661 / EBR45</strain>
    </source>
</reference>
<keyword evidence="4" id="KW-0969">Cilium</keyword>
<dbReference type="STRING" id="720554.Clocl_1959"/>
<keyword evidence="4" id="KW-0966">Cell projection</keyword>
<dbReference type="eggNOG" id="COG1843">
    <property type="taxonomic scope" value="Bacteria"/>
</dbReference>
<keyword evidence="5" id="KW-1185">Reference proteome</keyword>